<comment type="caution">
    <text evidence="7">The sequence shown here is derived from an EMBL/GenBank/DDBJ whole genome shotgun (WGS) entry which is preliminary data.</text>
</comment>
<dbReference type="SUPFAM" id="SSF55129">
    <property type="entry name" value="Ribosomal protein L30p/L7e"/>
    <property type="match status" value="1"/>
</dbReference>
<gene>
    <name evidence="7" type="ORF">GCM10022295_07630</name>
</gene>
<evidence type="ECO:0000256" key="1">
    <source>
        <dbReference type="ARBA" id="ARBA00007594"/>
    </source>
</evidence>
<accession>A0ABP6V6U4</accession>
<dbReference type="Proteomes" id="UP001500707">
    <property type="component" value="Unassembled WGS sequence"/>
</dbReference>
<evidence type="ECO:0000313" key="8">
    <source>
        <dbReference type="Proteomes" id="UP001500707"/>
    </source>
</evidence>
<dbReference type="EMBL" id="BAABCE010000001">
    <property type="protein sequence ID" value="GAA3528127.1"/>
    <property type="molecule type" value="Genomic_DNA"/>
</dbReference>
<comment type="similarity">
    <text evidence="1">Belongs to the universal ribosomal protein uL30 family.</text>
</comment>
<evidence type="ECO:0000256" key="4">
    <source>
        <dbReference type="ARBA" id="ARBA00023274"/>
    </source>
</evidence>
<sequence>MDRSNDRRAKIERGTIELTAQNKYAVGRKSVITLHRRPGTLRQKRTLESLGLRRLGQSTQADLGKPSISGMVNAVCHLVAVRPESGDEVDEPVHSIDHLDAHEESGTSRVNLGGGEFFSLGRNVARFSASWSTDRSLKYVLKATRRAIPTAPQKTQGTGVIYTNSDSAYRVTSALQALQLAHRNGNSVIFLRVQLKGSTFTWIKHPKEGKHGKISVMGEAISLDVIRTLTEATATPRVSRSVTLLLKAKWPKYPPK</sequence>
<organism evidence="7 8">
    <name type="scientific">Streptomyces osmaniensis</name>
    <dbReference type="NCBI Taxonomy" id="593134"/>
    <lineage>
        <taxon>Bacteria</taxon>
        <taxon>Bacillati</taxon>
        <taxon>Actinomycetota</taxon>
        <taxon>Actinomycetes</taxon>
        <taxon>Kitasatosporales</taxon>
        <taxon>Streptomycetaceae</taxon>
        <taxon>Streptomyces</taxon>
    </lineage>
</organism>
<comment type="subunit">
    <text evidence="2">Part of the 50S ribosomal subunit.</text>
</comment>
<keyword evidence="3" id="KW-0689">Ribosomal protein</keyword>
<dbReference type="CDD" id="cd01658">
    <property type="entry name" value="Ribosomal_L30"/>
    <property type="match status" value="1"/>
</dbReference>
<dbReference type="InterPro" id="IPR036919">
    <property type="entry name" value="Ribo_uL30_ferredoxin-like_sf"/>
</dbReference>
<dbReference type="Pfam" id="PF00327">
    <property type="entry name" value="Ribosomal_L30"/>
    <property type="match status" value="1"/>
</dbReference>
<dbReference type="InterPro" id="IPR016082">
    <property type="entry name" value="Ribosomal_uL30_ferredoxin-like"/>
</dbReference>
<evidence type="ECO:0000313" key="7">
    <source>
        <dbReference type="EMBL" id="GAA3528127.1"/>
    </source>
</evidence>
<name>A0ABP6V6U4_9ACTN</name>
<keyword evidence="8" id="KW-1185">Reference proteome</keyword>
<evidence type="ECO:0000256" key="2">
    <source>
        <dbReference type="ARBA" id="ARBA00011838"/>
    </source>
</evidence>
<feature type="domain" description="Large ribosomal subunit protein uL30-like ferredoxin-like fold" evidence="6">
    <location>
        <begin position="42"/>
        <end position="79"/>
    </location>
</feature>
<evidence type="ECO:0000256" key="3">
    <source>
        <dbReference type="ARBA" id="ARBA00022980"/>
    </source>
</evidence>
<evidence type="ECO:0000259" key="6">
    <source>
        <dbReference type="Pfam" id="PF00327"/>
    </source>
</evidence>
<dbReference type="Gene3D" id="3.30.1390.20">
    <property type="entry name" value="Ribosomal protein L30, ferredoxin-like fold domain"/>
    <property type="match status" value="1"/>
</dbReference>
<reference evidence="8" key="1">
    <citation type="journal article" date="2019" name="Int. J. Syst. Evol. Microbiol.">
        <title>The Global Catalogue of Microorganisms (GCM) 10K type strain sequencing project: providing services to taxonomists for standard genome sequencing and annotation.</title>
        <authorList>
            <consortium name="The Broad Institute Genomics Platform"/>
            <consortium name="The Broad Institute Genome Sequencing Center for Infectious Disease"/>
            <person name="Wu L."/>
            <person name="Ma J."/>
        </authorList>
    </citation>
    <scope>NUCLEOTIDE SEQUENCE [LARGE SCALE GENOMIC DNA]</scope>
    <source>
        <strain evidence="8">JCM 17656</strain>
    </source>
</reference>
<dbReference type="InterPro" id="IPR005996">
    <property type="entry name" value="Ribosomal_uL30_bac-type"/>
</dbReference>
<keyword evidence="4" id="KW-0687">Ribonucleoprotein</keyword>
<evidence type="ECO:0000256" key="5">
    <source>
        <dbReference type="ARBA" id="ARBA00035492"/>
    </source>
</evidence>
<proteinExistence type="inferred from homology"/>
<dbReference type="RefSeq" id="WP_346180222.1">
    <property type="nucleotide sequence ID" value="NZ_BAABCE010000001.1"/>
</dbReference>
<protein>
    <recommendedName>
        <fullName evidence="5">50S ribosomal protein L30</fullName>
    </recommendedName>
</protein>